<dbReference type="AlphaFoldDB" id="A0AAD5PGE8"/>
<evidence type="ECO:0008006" key="4">
    <source>
        <dbReference type="Google" id="ProtNLM"/>
    </source>
</evidence>
<accession>A0AAD5PGE8</accession>
<keyword evidence="3" id="KW-1185">Reference proteome</keyword>
<feature type="region of interest" description="Disordered" evidence="1">
    <location>
        <begin position="221"/>
        <end position="248"/>
    </location>
</feature>
<gene>
    <name evidence="2" type="ORF">BDA99DRAFT_507178</name>
</gene>
<dbReference type="EMBL" id="JAIXMP010000011">
    <property type="protein sequence ID" value="KAI9264893.1"/>
    <property type="molecule type" value="Genomic_DNA"/>
</dbReference>
<evidence type="ECO:0000313" key="3">
    <source>
        <dbReference type="Proteomes" id="UP001209540"/>
    </source>
</evidence>
<reference evidence="2" key="1">
    <citation type="journal article" date="2022" name="IScience">
        <title>Evolution of zygomycete secretomes and the origins of terrestrial fungal ecologies.</title>
        <authorList>
            <person name="Chang Y."/>
            <person name="Wang Y."/>
            <person name="Mondo S."/>
            <person name="Ahrendt S."/>
            <person name="Andreopoulos W."/>
            <person name="Barry K."/>
            <person name="Beard J."/>
            <person name="Benny G.L."/>
            <person name="Blankenship S."/>
            <person name="Bonito G."/>
            <person name="Cuomo C."/>
            <person name="Desiro A."/>
            <person name="Gervers K.A."/>
            <person name="Hundley H."/>
            <person name="Kuo A."/>
            <person name="LaButti K."/>
            <person name="Lang B.F."/>
            <person name="Lipzen A."/>
            <person name="O'Donnell K."/>
            <person name="Pangilinan J."/>
            <person name="Reynolds N."/>
            <person name="Sandor L."/>
            <person name="Smith M.E."/>
            <person name="Tsang A."/>
            <person name="Grigoriev I.V."/>
            <person name="Stajich J.E."/>
            <person name="Spatafora J.W."/>
        </authorList>
    </citation>
    <scope>NUCLEOTIDE SEQUENCE</scope>
    <source>
        <strain evidence="2">RSA 2281</strain>
    </source>
</reference>
<evidence type="ECO:0000313" key="2">
    <source>
        <dbReference type="EMBL" id="KAI9264893.1"/>
    </source>
</evidence>
<organism evidence="2 3">
    <name type="scientific">Phascolomyces articulosus</name>
    <dbReference type="NCBI Taxonomy" id="60185"/>
    <lineage>
        <taxon>Eukaryota</taxon>
        <taxon>Fungi</taxon>
        <taxon>Fungi incertae sedis</taxon>
        <taxon>Mucoromycota</taxon>
        <taxon>Mucoromycotina</taxon>
        <taxon>Mucoromycetes</taxon>
        <taxon>Mucorales</taxon>
        <taxon>Lichtheimiaceae</taxon>
        <taxon>Phascolomyces</taxon>
    </lineage>
</organism>
<sequence length="248" mass="27862">MTHLSRHTYENSTTTTSSSSLIFFILKPALEDGSPEETRRFEVTTNQIDYKELHQRVKEAFGLKCKFNLTFDEYNTTITMTDDDDLNYLAQRHQQEHRRSSSSASTNTSGSFVLTNVQMENDPIIFMKIVIVSSKDDEDKEDQEWYLKAARWIVNAGRVILIVAVPILHVFGPALAERLPPPYSQIILAATAAARKMPELLGHPFSQALLAAAAVFATTTSSKKEPRRLSSSTPSEIQPLPSCKKLKQ</sequence>
<evidence type="ECO:0000256" key="1">
    <source>
        <dbReference type="SAM" id="MobiDB-lite"/>
    </source>
</evidence>
<name>A0AAD5PGE8_9FUNG</name>
<proteinExistence type="predicted"/>
<protein>
    <recommendedName>
        <fullName evidence="4">PB1 domain-containing protein</fullName>
    </recommendedName>
</protein>
<reference evidence="2" key="2">
    <citation type="submission" date="2023-02" db="EMBL/GenBank/DDBJ databases">
        <authorList>
            <consortium name="DOE Joint Genome Institute"/>
            <person name="Mondo S.J."/>
            <person name="Chang Y."/>
            <person name="Wang Y."/>
            <person name="Ahrendt S."/>
            <person name="Andreopoulos W."/>
            <person name="Barry K."/>
            <person name="Beard J."/>
            <person name="Benny G.L."/>
            <person name="Blankenship S."/>
            <person name="Bonito G."/>
            <person name="Cuomo C."/>
            <person name="Desiro A."/>
            <person name="Gervers K.A."/>
            <person name="Hundley H."/>
            <person name="Kuo A."/>
            <person name="LaButti K."/>
            <person name="Lang B.F."/>
            <person name="Lipzen A."/>
            <person name="O'Donnell K."/>
            <person name="Pangilinan J."/>
            <person name="Reynolds N."/>
            <person name="Sandor L."/>
            <person name="Smith M.W."/>
            <person name="Tsang A."/>
            <person name="Grigoriev I.V."/>
            <person name="Stajich J.E."/>
            <person name="Spatafora J.W."/>
        </authorList>
    </citation>
    <scope>NUCLEOTIDE SEQUENCE</scope>
    <source>
        <strain evidence="2">RSA 2281</strain>
    </source>
</reference>
<dbReference type="Proteomes" id="UP001209540">
    <property type="component" value="Unassembled WGS sequence"/>
</dbReference>
<comment type="caution">
    <text evidence="2">The sequence shown here is derived from an EMBL/GenBank/DDBJ whole genome shotgun (WGS) entry which is preliminary data.</text>
</comment>